<name>A0AAE0ES57_9CHLO</name>
<accession>A0AAE0ES57</accession>
<comment type="caution">
    <text evidence="1">The sequence shown here is derived from an EMBL/GenBank/DDBJ whole genome shotgun (WGS) entry which is preliminary data.</text>
</comment>
<proteinExistence type="predicted"/>
<evidence type="ECO:0000313" key="2">
    <source>
        <dbReference type="Proteomes" id="UP001190700"/>
    </source>
</evidence>
<sequence>MSTSFYIQNLQENDKMNIDLTLVARNLHYSVWKESGTGNLWWEVADEEVHEVLNEDEHEDISVSELLTDMFMTFGVEITKFKVGGHGPDDELVHKSFSEEE</sequence>
<organism evidence="1 2">
    <name type="scientific">Cymbomonas tetramitiformis</name>
    <dbReference type="NCBI Taxonomy" id="36881"/>
    <lineage>
        <taxon>Eukaryota</taxon>
        <taxon>Viridiplantae</taxon>
        <taxon>Chlorophyta</taxon>
        <taxon>Pyramimonadophyceae</taxon>
        <taxon>Pyramimonadales</taxon>
        <taxon>Pyramimonadaceae</taxon>
        <taxon>Cymbomonas</taxon>
    </lineage>
</organism>
<dbReference type="Proteomes" id="UP001190700">
    <property type="component" value="Unassembled WGS sequence"/>
</dbReference>
<reference evidence="1 2" key="1">
    <citation type="journal article" date="2015" name="Genome Biol. Evol.">
        <title>Comparative Genomics of a Bacterivorous Green Alga Reveals Evolutionary Causalities and Consequences of Phago-Mixotrophic Mode of Nutrition.</title>
        <authorList>
            <person name="Burns J.A."/>
            <person name="Paasch A."/>
            <person name="Narechania A."/>
            <person name="Kim E."/>
        </authorList>
    </citation>
    <scope>NUCLEOTIDE SEQUENCE [LARGE SCALE GENOMIC DNA]</scope>
    <source>
        <strain evidence="1 2">PLY_AMNH</strain>
    </source>
</reference>
<evidence type="ECO:0000313" key="1">
    <source>
        <dbReference type="EMBL" id="KAK3236860.1"/>
    </source>
</evidence>
<gene>
    <name evidence="1" type="ORF">CYMTET_53025</name>
</gene>
<dbReference type="AlphaFoldDB" id="A0AAE0ES57"/>
<keyword evidence="2" id="KW-1185">Reference proteome</keyword>
<dbReference type="EMBL" id="LGRX02034805">
    <property type="protein sequence ID" value="KAK3236860.1"/>
    <property type="molecule type" value="Genomic_DNA"/>
</dbReference>
<protein>
    <submittedName>
        <fullName evidence="1">Uncharacterized protein</fullName>
    </submittedName>
</protein>